<dbReference type="STRING" id="338963.Pcar_2318"/>
<evidence type="ECO:0000256" key="1">
    <source>
        <dbReference type="SAM" id="SignalP"/>
    </source>
</evidence>
<reference evidence="4" key="1">
    <citation type="submission" date="2005-10" db="EMBL/GenBank/DDBJ databases">
        <title>Complete sequence of Pelobacter carbinolicus DSM 2380.</title>
        <authorList>
            <person name="Copeland A."/>
            <person name="Lucas S."/>
            <person name="Lapidus A."/>
            <person name="Barry K."/>
            <person name="Detter J.C."/>
            <person name="Glavina T."/>
            <person name="Hammon N."/>
            <person name="Israni S."/>
            <person name="Pitluck S."/>
            <person name="Chertkov O."/>
            <person name="Schmutz J."/>
            <person name="Larimer F."/>
            <person name="Land M."/>
            <person name="Kyrpides N."/>
            <person name="Ivanova N."/>
            <person name="Richardson P."/>
        </authorList>
    </citation>
    <scope>NUCLEOTIDE SEQUENCE [LARGE SCALE GENOMIC DNA]</scope>
    <source>
        <strain evidence="4">DSM 2380 / NBRC 103641 / GraBd1</strain>
    </source>
</reference>
<dbReference type="EMBL" id="CP000142">
    <property type="protein sequence ID" value="ABA89557.1"/>
    <property type="molecule type" value="Genomic_DNA"/>
</dbReference>
<protein>
    <recommendedName>
        <fullName evidence="2">DUF2914 domain-containing protein</fullName>
    </recommendedName>
</protein>
<sequence length="130" mass="14682">MVKCSMLGMLLLVIFCQTLCAEPLGMEAADVVVTTGIRDRMPVDAVESYAATVKNLFCFSRITGARVDETVWHVWYHEGREVAKIGLPVRSSNWRTWSKKTFFKASQGVWRVDVMDGRGQILGSQKFHLL</sequence>
<feature type="domain" description="DUF2914" evidence="2">
    <location>
        <begin position="68"/>
        <end position="128"/>
    </location>
</feature>
<dbReference type="HOGENOM" id="CLU_141686_1_0_7"/>
<keyword evidence="1" id="KW-0732">Signal</keyword>
<dbReference type="Pfam" id="PF11141">
    <property type="entry name" value="DUF2914"/>
    <property type="match status" value="1"/>
</dbReference>
<feature type="chain" id="PRO_5004223692" description="DUF2914 domain-containing protein" evidence="1">
    <location>
        <begin position="22"/>
        <end position="130"/>
    </location>
</feature>
<gene>
    <name evidence="3" type="ordered locus">Pcar_2318</name>
</gene>
<evidence type="ECO:0000259" key="2">
    <source>
        <dbReference type="Pfam" id="PF11141"/>
    </source>
</evidence>
<evidence type="ECO:0000313" key="4">
    <source>
        <dbReference type="Proteomes" id="UP000002534"/>
    </source>
</evidence>
<feature type="signal peptide" evidence="1">
    <location>
        <begin position="1"/>
        <end position="21"/>
    </location>
</feature>
<organism evidence="3 4">
    <name type="scientific">Syntrophotalea carbinolica (strain DSM 2380 / NBRC 103641 / GraBd1)</name>
    <name type="common">Pelobacter carbinolicus</name>
    <dbReference type="NCBI Taxonomy" id="338963"/>
    <lineage>
        <taxon>Bacteria</taxon>
        <taxon>Pseudomonadati</taxon>
        <taxon>Thermodesulfobacteriota</taxon>
        <taxon>Desulfuromonadia</taxon>
        <taxon>Desulfuromonadales</taxon>
        <taxon>Syntrophotaleaceae</taxon>
        <taxon>Syntrophotalea</taxon>
    </lineage>
</organism>
<dbReference type="InterPro" id="IPR022606">
    <property type="entry name" value="DUF2914"/>
</dbReference>
<proteinExistence type="predicted"/>
<name>Q3A250_SYNC1</name>
<dbReference type="AlphaFoldDB" id="Q3A250"/>
<keyword evidence="4" id="KW-1185">Reference proteome</keyword>
<accession>Q3A250</accession>
<reference evidence="3 4" key="2">
    <citation type="journal article" date="2012" name="BMC Genomics">
        <title>The genome of Pelobacter carbinolicus reveals surprising metabolic capabilities and physiological features.</title>
        <authorList>
            <person name="Aklujkar M."/>
            <person name="Haveman S.A."/>
            <person name="Didonato R.Jr."/>
            <person name="Chertkov O."/>
            <person name="Han C.S."/>
            <person name="Land M.L."/>
            <person name="Brown P."/>
            <person name="Lovley D.R."/>
        </authorList>
    </citation>
    <scope>NUCLEOTIDE SEQUENCE [LARGE SCALE GENOMIC DNA]</scope>
    <source>
        <strain evidence="4">DSM 2380 / NBRC 103641 / GraBd1</strain>
    </source>
</reference>
<dbReference type="KEGG" id="pca:Pcar_2318"/>
<dbReference type="Proteomes" id="UP000002534">
    <property type="component" value="Chromosome"/>
</dbReference>
<dbReference type="eggNOG" id="ENOG5033D1E">
    <property type="taxonomic scope" value="Bacteria"/>
</dbReference>
<evidence type="ECO:0000313" key="3">
    <source>
        <dbReference type="EMBL" id="ABA89557.1"/>
    </source>
</evidence>